<evidence type="ECO:0000256" key="2">
    <source>
        <dbReference type="ARBA" id="ARBA00004170"/>
    </source>
</evidence>
<dbReference type="SUPFAM" id="SSF50090">
    <property type="entry name" value="Electron transport accessory proteins"/>
    <property type="match status" value="1"/>
</dbReference>
<dbReference type="PDB" id="8JJR">
    <property type="method" value="EM"/>
    <property type="resolution" value="2.80 A"/>
    <property type="chains" value="e=603-714"/>
</dbReference>
<comment type="subcellular location">
    <subcellularLocation>
        <location evidence="2">Membrane</location>
        <topology evidence="2">Peripheral membrane protein</topology>
    </subcellularLocation>
</comment>
<keyword evidence="4" id="KW-0602">Photosynthesis</keyword>
<evidence type="ECO:0007829" key="9">
    <source>
        <dbReference type="PDB" id="8JJR"/>
    </source>
</evidence>
<evidence type="ECO:0000313" key="8">
    <source>
        <dbReference type="Proteomes" id="UP001178507"/>
    </source>
</evidence>
<dbReference type="AlphaFoldDB" id="A0AA36HPY7"/>
<reference evidence="7" key="1">
    <citation type="submission" date="2023-08" db="EMBL/GenBank/DDBJ databases">
        <authorList>
            <person name="Chen Y."/>
            <person name="Shah S."/>
            <person name="Dougan E. K."/>
            <person name="Thang M."/>
            <person name="Chan C."/>
        </authorList>
    </citation>
    <scope>NUCLEOTIDE SEQUENCE</scope>
</reference>
<gene>
    <name evidence="7" type="ORF">EVOR1521_LOCUS2592</name>
</gene>
<dbReference type="EMBL" id="CAUJNA010000140">
    <property type="protein sequence ID" value="CAJ1372532.1"/>
    <property type="molecule type" value="Genomic_DNA"/>
</dbReference>
<evidence type="ECO:0000256" key="6">
    <source>
        <dbReference type="ARBA" id="ARBA00023136"/>
    </source>
</evidence>
<comment type="function">
    <text evidence="1">Stabilizes the interaction between PsaC and the PSI core, assists the docking of the ferredoxin to PSI and interacts with ferredoxin-NADP oxidoreductase.</text>
</comment>
<evidence type="ECO:0000313" key="7">
    <source>
        <dbReference type="EMBL" id="CAJ1372532.1"/>
    </source>
</evidence>
<dbReference type="SMR" id="A0AA36HPY7"/>
<keyword evidence="8" id="KW-1185">Reference proteome</keyword>
<comment type="caution">
    <text evidence="7">The sequence shown here is derived from an EMBL/GenBank/DDBJ whole genome shotgun (WGS) entry which is preliminary data.</text>
</comment>
<accession>A0AA36HPY7</accession>
<comment type="similarity">
    <text evidence="3">Belongs to the PsaE family.</text>
</comment>
<evidence type="ECO:0000256" key="4">
    <source>
        <dbReference type="ARBA" id="ARBA00022531"/>
    </source>
</evidence>
<protein>
    <submittedName>
        <fullName evidence="7">Uncharacterized protein</fullName>
    </submittedName>
</protein>
<dbReference type="Pfam" id="PF02427">
    <property type="entry name" value="PSI_PsaE"/>
    <property type="match status" value="1"/>
</dbReference>
<proteinExistence type="evidence at protein level"/>
<sequence length="714" mass="79472">MHSGMLEALEKAREGHKKLLSDLDRVVDMGLTLGERMVALSLRSSMLWEQMLWTREAVISRYLRRVRVVIMTSDKLRKMLGNRGPSFYGKPKVVCVDEYENLLNFLALVGHFPMCIAVGDPCQQLKIAAGTLETRLPDGSANPAHMADYHLPSRASAGSLRSSGHNQTGVVLIEYVGSWMELDLHGFLKSTIYEWALFTAILLHCLRRSATDHVAVVRYYASVLLALDWHLHQMVRHLGPAVKHDLSRIHLLSPESAVGFTVSTCHFLALQERDRNDDVPGQQLELARRFVGLTRAFCLVSEDEDLGRAVDRSAPNLRQRRVLRAQGLAAVYHAIFGSPLEIDDPAWWHAWSPPSRAEVRDSLLRLRKRAAQASDAVSAAEFFQSPESWLQIWGGMNWRPEGRRELPDLGAFATANAADAAAGTAAAGYWVPYIPVIQRGKTSFLAPLLWFPDAAPKAHWHLDDPDLFLNVVPVMRSVAERLNLTLRTEYHKLEHEELHGQFYLAQHHEVRGASVEILAATVNALHDLYAPLHEDLKYLKVMVNVPIPTAMWMQCGTCSIIALARSSARICRLVLRAYSVPYKAGSGRKGEDVRPCPLQAPQLLAAAYALAPCFVGSAAALDGSRLGATARSAEAKKKAKAPWVGPKKGSWVKVLRPESYWYQTRGQVVNVNQKPEIKYPVTVKFDRVNFSNVNTNGFALWEVIEAPAPGPGEV</sequence>
<reference evidence="9" key="2">
    <citation type="journal article" date="2024" name="Nat. Commun.">
        <title>Architecture of symbiotic dinoflagellate photosystem I-light-harvesting supercomplex in Symbiodinium.</title>
        <authorList>
            <person name="Zhao L.S."/>
            <person name="Wang N."/>
            <person name="Li K."/>
            <person name="Li C.Y."/>
            <person name="Guo J.P."/>
            <person name="He F.Y."/>
            <person name="Liu G.M."/>
            <person name="Chen X.L."/>
            <person name="Gao J."/>
            <person name="Liu L.N."/>
            <person name="Zhang Y.Z."/>
        </authorList>
    </citation>
    <scope>STRUCTURE BY ELECTRON MICROSCOPY (2.80 ANGSTROMS) OF 603-714</scope>
</reference>
<name>A0AA36HPY7_9DINO</name>
<evidence type="ECO:0000256" key="5">
    <source>
        <dbReference type="ARBA" id="ARBA00022836"/>
    </source>
</evidence>
<evidence type="ECO:0000256" key="1">
    <source>
        <dbReference type="ARBA" id="ARBA00001993"/>
    </source>
</evidence>
<dbReference type="InterPro" id="IPR008990">
    <property type="entry name" value="Elect_transpt_acc-like_dom_sf"/>
</dbReference>
<organism evidence="7 8">
    <name type="scientific">Effrenium voratum</name>
    <dbReference type="NCBI Taxonomy" id="2562239"/>
    <lineage>
        <taxon>Eukaryota</taxon>
        <taxon>Sar</taxon>
        <taxon>Alveolata</taxon>
        <taxon>Dinophyceae</taxon>
        <taxon>Suessiales</taxon>
        <taxon>Symbiodiniaceae</taxon>
        <taxon>Effrenium</taxon>
    </lineage>
</organism>
<evidence type="ECO:0000256" key="3">
    <source>
        <dbReference type="ARBA" id="ARBA00007501"/>
    </source>
</evidence>
<dbReference type="Proteomes" id="UP001178507">
    <property type="component" value="Unassembled WGS sequence"/>
</dbReference>
<keyword evidence="5" id="KW-0603">Photosystem I</keyword>
<dbReference type="PANTHER" id="PTHR34549:SF2">
    <property type="entry name" value="PHOTOSYSTEM I SUBUNIT IV"/>
    <property type="match status" value="1"/>
</dbReference>
<keyword evidence="9" id="KW-0002">3D-structure</keyword>
<keyword evidence="6" id="KW-0472">Membrane</keyword>
<dbReference type="Gene3D" id="2.30.30.50">
    <property type="match status" value="1"/>
</dbReference>
<dbReference type="GO" id="GO:0009538">
    <property type="term" value="C:photosystem I reaction center"/>
    <property type="evidence" value="ECO:0007669"/>
    <property type="project" value="InterPro"/>
</dbReference>
<dbReference type="PANTHER" id="PTHR34549">
    <property type="entry name" value="PHOTOSYSTEM I REACTION CENTER SUBUNIT IV A, CHLOROPLASTIC-RELATED"/>
    <property type="match status" value="1"/>
</dbReference>
<dbReference type="InterPro" id="IPR003375">
    <property type="entry name" value="PSI_PsaE"/>
</dbReference>
<dbReference type="GO" id="GO:0015979">
    <property type="term" value="P:photosynthesis"/>
    <property type="evidence" value="ECO:0007669"/>
    <property type="project" value="UniProtKB-KW"/>
</dbReference>